<dbReference type="SUPFAM" id="SSF48317">
    <property type="entry name" value="Acid phosphatase/Vanadium-dependent haloperoxidase"/>
    <property type="match status" value="1"/>
</dbReference>
<name>A0A183UGT3_TOXCA</name>
<dbReference type="Proteomes" id="UP000050794">
    <property type="component" value="Unassembled WGS sequence"/>
</dbReference>
<feature type="transmembrane region" description="Helical" evidence="6">
    <location>
        <begin position="231"/>
        <end position="252"/>
    </location>
</feature>
<feature type="transmembrane region" description="Helical" evidence="6">
    <location>
        <begin position="200"/>
        <end position="219"/>
    </location>
</feature>
<dbReference type="SMART" id="SM00014">
    <property type="entry name" value="acidPPc"/>
    <property type="match status" value="1"/>
</dbReference>
<proteinExistence type="inferred from homology"/>
<sequence length="293" mass="33107">MPLRRVTLSGRLAQYESEEPEKISVVLLKGFTAVAFDIAIALGVATVSFLFFMGKLVAPYERGFYCYEVDSLSKPFYPNTINTYHLLSVSLGLPLLCIIFAEAIFFHSAKGTNKLRKYFAAVTFIFLEYVAAYTLGTFIMEAAKCSFARLRPHYLTVCKPDWSKIDCTDPNTFIENAHCMNTDTRRIRIGRQSFPSGHSIAAVLLLTFIYLYLTGLVKASNIPVLYFLRRIMLLLVGTWAVVVLTTRVTDYWHHPTDVLGGIVVGFSCAYFPLGRRDPSSVYGRRYLQHPNSE</sequence>
<comment type="subcellular location">
    <subcellularLocation>
        <location evidence="1">Membrane</location>
        <topology evidence="1">Multi-pass membrane protein</topology>
    </subcellularLocation>
</comment>
<keyword evidence="5 6" id="KW-0472">Membrane</keyword>
<dbReference type="Gene3D" id="1.20.144.10">
    <property type="entry name" value="Phosphatidic acid phosphatase type 2/haloperoxidase"/>
    <property type="match status" value="1"/>
</dbReference>
<keyword evidence="3 6" id="KW-0812">Transmembrane</keyword>
<dbReference type="AlphaFoldDB" id="A0A183UGT3"/>
<dbReference type="GO" id="GO:0008195">
    <property type="term" value="F:phosphatidate phosphatase activity"/>
    <property type="evidence" value="ECO:0007669"/>
    <property type="project" value="TreeGrafter"/>
</dbReference>
<evidence type="ECO:0000256" key="1">
    <source>
        <dbReference type="ARBA" id="ARBA00004141"/>
    </source>
</evidence>
<keyword evidence="4 6" id="KW-1133">Transmembrane helix</keyword>
<gene>
    <name evidence="8" type="ORF">TCNE_LOCUS7703</name>
</gene>
<dbReference type="GO" id="GO:0007165">
    <property type="term" value="P:signal transduction"/>
    <property type="evidence" value="ECO:0007669"/>
    <property type="project" value="TreeGrafter"/>
</dbReference>
<reference evidence="8 9" key="2">
    <citation type="submission" date="2018-11" db="EMBL/GenBank/DDBJ databases">
        <authorList>
            <consortium name="Pathogen Informatics"/>
        </authorList>
    </citation>
    <scope>NUCLEOTIDE SEQUENCE [LARGE SCALE GENOMIC DNA]</scope>
</reference>
<dbReference type="WBParaSite" id="TCNE_0000770301-mRNA-1">
    <property type="protein sequence ID" value="TCNE_0000770301-mRNA-1"/>
    <property type="gene ID" value="TCNE_0000770301"/>
</dbReference>
<comment type="similarity">
    <text evidence="2">Belongs to the PA-phosphatase related phosphoesterase family.</text>
</comment>
<evidence type="ECO:0000313" key="8">
    <source>
        <dbReference type="EMBL" id="VDM39024.1"/>
    </source>
</evidence>
<evidence type="ECO:0000256" key="2">
    <source>
        <dbReference type="ARBA" id="ARBA00008816"/>
    </source>
</evidence>
<evidence type="ECO:0000313" key="9">
    <source>
        <dbReference type="Proteomes" id="UP000050794"/>
    </source>
</evidence>
<dbReference type="InterPro" id="IPR036938">
    <property type="entry name" value="PAP2/HPO_sf"/>
</dbReference>
<dbReference type="PANTHER" id="PTHR10165">
    <property type="entry name" value="LIPID PHOSPHATE PHOSPHATASE"/>
    <property type="match status" value="1"/>
</dbReference>
<accession>A0A183UGT3</accession>
<evidence type="ECO:0000259" key="7">
    <source>
        <dbReference type="SMART" id="SM00014"/>
    </source>
</evidence>
<evidence type="ECO:0000313" key="10">
    <source>
        <dbReference type="WBParaSite" id="TCNE_0000770301-mRNA-1"/>
    </source>
</evidence>
<dbReference type="InterPro" id="IPR043216">
    <property type="entry name" value="PAP-like"/>
</dbReference>
<reference evidence="10" key="1">
    <citation type="submission" date="2016-06" db="UniProtKB">
        <authorList>
            <consortium name="WormBaseParasite"/>
        </authorList>
    </citation>
    <scope>IDENTIFICATION</scope>
</reference>
<protein>
    <submittedName>
        <fullName evidence="10">AcidPPc domain-containing protein</fullName>
    </submittedName>
</protein>
<dbReference type="EMBL" id="UYWY01019738">
    <property type="protein sequence ID" value="VDM39024.1"/>
    <property type="molecule type" value="Genomic_DNA"/>
</dbReference>
<evidence type="ECO:0000256" key="4">
    <source>
        <dbReference type="ARBA" id="ARBA00022989"/>
    </source>
</evidence>
<feature type="transmembrane region" description="Helical" evidence="6">
    <location>
        <begin position="84"/>
        <end position="106"/>
    </location>
</feature>
<dbReference type="Pfam" id="PF01569">
    <property type="entry name" value="PAP2"/>
    <property type="match status" value="1"/>
</dbReference>
<feature type="domain" description="Phosphatidic acid phosphatase type 2/haloperoxidase" evidence="7">
    <location>
        <begin position="126"/>
        <end position="273"/>
    </location>
</feature>
<dbReference type="InterPro" id="IPR000326">
    <property type="entry name" value="PAP2/HPO"/>
</dbReference>
<feature type="transmembrane region" description="Helical" evidence="6">
    <location>
        <begin position="31"/>
        <end position="53"/>
    </location>
</feature>
<dbReference type="GO" id="GO:0006644">
    <property type="term" value="P:phospholipid metabolic process"/>
    <property type="evidence" value="ECO:0007669"/>
    <property type="project" value="InterPro"/>
</dbReference>
<evidence type="ECO:0000256" key="6">
    <source>
        <dbReference type="SAM" id="Phobius"/>
    </source>
</evidence>
<dbReference type="GO" id="GO:0046839">
    <property type="term" value="P:phospholipid dephosphorylation"/>
    <property type="evidence" value="ECO:0007669"/>
    <property type="project" value="TreeGrafter"/>
</dbReference>
<feature type="transmembrane region" description="Helical" evidence="6">
    <location>
        <begin position="258"/>
        <end position="275"/>
    </location>
</feature>
<evidence type="ECO:0000256" key="3">
    <source>
        <dbReference type="ARBA" id="ARBA00022692"/>
    </source>
</evidence>
<dbReference type="PANTHER" id="PTHR10165:SF174">
    <property type="entry name" value="PHOSPHATIDIC ACID PHOSPHATASE TYPE 2_HALOPEROXIDASE DOMAIN-CONTAINING PROTEIN"/>
    <property type="match status" value="1"/>
</dbReference>
<keyword evidence="9" id="KW-1185">Reference proteome</keyword>
<dbReference type="GO" id="GO:0005886">
    <property type="term" value="C:plasma membrane"/>
    <property type="evidence" value="ECO:0007669"/>
    <property type="project" value="TreeGrafter"/>
</dbReference>
<feature type="transmembrane region" description="Helical" evidence="6">
    <location>
        <begin position="118"/>
        <end position="140"/>
    </location>
</feature>
<evidence type="ECO:0000256" key="5">
    <source>
        <dbReference type="ARBA" id="ARBA00023136"/>
    </source>
</evidence>
<organism evidence="9 10">
    <name type="scientific">Toxocara canis</name>
    <name type="common">Canine roundworm</name>
    <dbReference type="NCBI Taxonomy" id="6265"/>
    <lineage>
        <taxon>Eukaryota</taxon>
        <taxon>Metazoa</taxon>
        <taxon>Ecdysozoa</taxon>
        <taxon>Nematoda</taxon>
        <taxon>Chromadorea</taxon>
        <taxon>Rhabditida</taxon>
        <taxon>Spirurina</taxon>
        <taxon>Ascaridomorpha</taxon>
        <taxon>Ascaridoidea</taxon>
        <taxon>Toxocaridae</taxon>
        <taxon>Toxocara</taxon>
    </lineage>
</organism>